<accession>C0EN51</accession>
<name>C0EN51_NEIFL</name>
<organism evidence="1 2">
    <name type="scientific">Neisseria flavescens NRL30031/H210</name>
    <dbReference type="NCBI Taxonomy" id="546264"/>
    <lineage>
        <taxon>Bacteria</taxon>
        <taxon>Pseudomonadati</taxon>
        <taxon>Pseudomonadota</taxon>
        <taxon>Betaproteobacteria</taxon>
        <taxon>Neisseriales</taxon>
        <taxon>Neisseriaceae</taxon>
        <taxon>Neisseria</taxon>
    </lineage>
</organism>
<comment type="caution">
    <text evidence="1">The sequence shown here is derived from an EMBL/GenBank/DDBJ whole genome shotgun (WGS) entry which is preliminary data.</text>
</comment>
<protein>
    <submittedName>
        <fullName evidence="1">Uncharacterized protein</fullName>
    </submittedName>
</protein>
<gene>
    <name evidence="1" type="ORF">NEIFLAOT_01384</name>
</gene>
<proteinExistence type="predicted"/>
<keyword evidence="2" id="KW-1185">Reference proteome</keyword>
<sequence>MKVNQPSIKTATIKITQSTNGTLLKNTNTQILFKKSLRPSERWFSDGLRLAILQQEMRNGRFVMTADGFG</sequence>
<evidence type="ECO:0000313" key="2">
    <source>
        <dbReference type="Proteomes" id="UP000004457"/>
    </source>
</evidence>
<reference evidence="1 2" key="1">
    <citation type="submission" date="2009-01" db="EMBL/GenBank/DDBJ databases">
        <authorList>
            <person name="Fulton L."/>
            <person name="Clifton S."/>
            <person name="Chinwalla A.T."/>
            <person name="Mitreva M."/>
            <person name="Sodergren E."/>
            <person name="Weinstock G."/>
            <person name="Clifton S."/>
            <person name="Dooling D.J."/>
            <person name="Fulton B."/>
            <person name="Minx P."/>
            <person name="Pepin K.H."/>
            <person name="Johnson M."/>
            <person name="Bhonagiri V."/>
            <person name="Nash W.E."/>
            <person name="Mardis E.R."/>
            <person name="Wilson R.K."/>
        </authorList>
    </citation>
    <scope>NUCLEOTIDE SEQUENCE [LARGE SCALE GENOMIC DNA]</scope>
    <source>
        <strain evidence="1 2">NRL30031/H210</strain>
    </source>
</reference>
<dbReference type="EMBL" id="ACEN01000063">
    <property type="protein sequence ID" value="EEG33534.1"/>
    <property type="molecule type" value="Genomic_DNA"/>
</dbReference>
<dbReference type="Proteomes" id="UP000004457">
    <property type="component" value="Unassembled WGS sequence"/>
</dbReference>
<evidence type="ECO:0000313" key="1">
    <source>
        <dbReference type="EMBL" id="EEG33534.1"/>
    </source>
</evidence>
<dbReference type="AlphaFoldDB" id="C0EN51"/>